<dbReference type="WBParaSite" id="EVEC_0000308001-mRNA-1">
    <property type="protein sequence ID" value="EVEC_0000308001-mRNA-1"/>
    <property type="gene ID" value="EVEC_0000308001"/>
</dbReference>
<protein>
    <submittedName>
        <fullName evidence="6">BHLH domain-containing protein</fullName>
    </submittedName>
</protein>
<dbReference type="CDD" id="cd11418">
    <property type="entry name" value="bHLH_TS_ASCL"/>
    <property type="match status" value="1"/>
</dbReference>
<dbReference type="AlphaFoldDB" id="A0A0N4UZM1"/>
<gene>
    <name evidence="4" type="ORF">EVEC_LOCUS2788</name>
</gene>
<dbReference type="InterPro" id="IPR011598">
    <property type="entry name" value="bHLH_dom"/>
</dbReference>
<dbReference type="SUPFAM" id="SSF47459">
    <property type="entry name" value="HLH, helix-loop-helix DNA-binding domain"/>
    <property type="match status" value="1"/>
</dbReference>
<evidence type="ECO:0000259" key="3">
    <source>
        <dbReference type="PROSITE" id="PS50888"/>
    </source>
</evidence>
<dbReference type="PROSITE" id="PS50888">
    <property type="entry name" value="BHLH"/>
    <property type="match status" value="1"/>
</dbReference>
<dbReference type="InterPro" id="IPR050283">
    <property type="entry name" value="E-box_TF_Regulators"/>
</dbReference>
<reference evidence="6" key="1">
    <citation type="submission" date="2017-02" db="UniProtKB">
        <authorList>
            <consortium name="WormBaseParasite"/>
        </authorList>
    </citation>
    <scope>IDENTIFICATION</scope>
</reference>
<sequence length="98" mass="11508">MKEKKGNQISKKAPHEVSKRNERERIRVSTVNQAFLALQRHLPSIRSHNKRVSKLRILKTAISYIQSLQDLLQVILKFFPNYERLLLITVFFILPVLA</sequence>
<keyword evidence="5" id="KW-1185">Reference proteome</keyword>
<dbReference type="Pfam" id="PF00010">
    <property type="entry name" value="HLH"/>
    <property type="match status" value="1"/>
</dbReference>
<dbReference type="SMART" id="SM00353">
    <property type="entry name" value="HLH"/>
    <property type="match status" value="1"/>
</dbReference>
<proteinExistence type="predicted"/>
<name>A0A0N4UZM1_ENTVE</name>
<dbReference type="GO" id="GO:0000981">
    <property type="term" value="F:DNA-binding transcription factor activity, RNA polymerase II-specific"/>
    <property type="evidence" value="ECO:0007669"/>
    <property type="project" value="TreeGrafter"/>
</dbReference>
<dbReference type="GO" id="GO:0000977">
    <property type="term" value="F:RNA polymerase II transcription regulatory region sequence-specific DNA binding"/>
    <property type="evidence" value="ECO:0007669"/>
    <property type="project" value="TreeGrafter"/>
</dbReference>
<dbReference type="PANTHER" id="PTHR23349">
    <property type="entry name" value="BASIC HELIX-LOOP-HELIX TRANSCRIPTION FACTOR, TWIST"/>
    <property type="match status" value="1"/>
</dbReference>
<organism evidence="6">
    <name type="scientific">Enterobius vermicularis</name>
    <name type="common">Human pinworm</name>
    <dbReference type="NCBI Taxonomy" id="51028"/>
    <lineage>
        <taxon>Eukaryota</taxon>
        <taxon>Metazoa</taxon>
        <taxon>Ecdysozoa</taxon>
        <taxon>Nematoda</taxon>
        <taxon>Chromadorea</taxon>
        <taxon>Rhabditida</taxon>
        <taxon>Spirurina</taxon>
        <taxon>Oxyuridomorpha</taxon>
        <taxon>Oxyuroidea</taxon>
        <taxon>Oxyuridae</taxon>
        <taxon>Enterobius</taxon>
    </lineage>
</organism>
<dbReference type="Proteomes" id="UP000274131">
    <property type="component" value="Unassembled WGS sequence"/>
</dbReference>
<dbReference type="OrthoDB" id="6241467at2759"/>
<keyword evidence="1" id="KW-0238">DNA-binding</keyword>
<accession>A0A0N4UZM1</accession>
<feature type="domain" description="BHLH" evidence="3">
    <location>
        <begin position="15"/>
        <end position="68"/>
    </location>
</feature>
<reference evidence="4 5" key="2">
    <citation type="submission" date="2018-10" db="EMBL/GenBank/DDBJ databases">
        <authorList>
            <consortium name="Pathogen Informatics"/>
        </authorList>
    </citation>
    <scope>NUCLEOTIDE SEQUENCE [LARGE SCALE GENOMIC DNA]</scope>
</reference>
<feature type="region of interest" description="Disordered" evidence="2">
    <location>
        <begin position="1"/>
        <end position="24"/>
    </location>
</feature>
<dbReference type="STRING" id="51028.A0A0N4UZM1"/>
<evidence type="ECO:0000256" key="2">
    <source>
        <dbReference type="SAM" id="MobiDB-lite"/>
    </source>
</evidence>
<evidence type="ECO:0000256" key="1">
    <source>
        <dbReference type="ARBA" id="ARBA00023125"/>
    </source>
</evidence>
<evidence type="ECO:0000313" key="5">
    <source>
        <dbReference type="Proteomes" id="UP000274131"/>
    </source>
</evidence>
<dbReference type="InterPro" id="IPR036638">
    <property type="entry name" value="HLH_DNA-bd_sf"/>
</dbReference>
<dbReference type="Gene3D" id="4.10.280.10">
    <property type="entry name" value="Helix-loop-helix DNA-binding domain"/>
    <property type="match status" value="1"/>
</dbReference>
<dbReference type="EMBL" id="UXUI01007449">
    <property type="protein sequence ID" value="VDD87645.1"/>
    <property type="molecule type" value="Genomic_DNA"/>
</dbReference>
<dbReference type="PANTHER" id="PTHR23349:SF108">
    <property type="entry name" value="BHLH DOMAIN-CONTAINING PROTEIN"/>
    <property type="match status" value="1"/>
</dbReference>
<feature type="compositionally biased region" description="Basic and acidic residues" evidence="2">
    <location>
        <begin position="13"/>
        <end position="24"/>
    </location>
</feature>
<dbReference type="GO" id="GO:0032502">
    <property type="term" value="P:developmental process"/>
    <property type="evidence" value="ECO:0007669"/>
    <property type="project" value="TreeGrafter"/>
</dbReference>
<evidence type="ECO:0000313" key="6">
    <source>
        <dbReference type="WBParaSite" id="EVEC_0000308001-mRNA-1"/>
    </source>
</evidence>
<evidence type="ECO:0000313" key="4">
    <source>
        <dbReference type="EMBL" id="VDD87645.1"/>
    </source>
</evidence>
<dbReference type="GO" id="GO:0046983">
    <property type="term" value="F:protein dimerization activity"/>
    <property type="evidence" value="ECO:0007669"/>
    <property type="project" value="InterPro"/>
</dbReference>